<dbReference type="RefSeq" id="WP_344918771.1">
    <property type="nucleotide sequence ID" value="NZ_BAABAQ010000005.1"/>
</dbReference>
<feature type="domain" description="Response regulatory" evidence="7">
    <location>
        <begin position="4"/>
        <end position="122"/>
    </location>
</feature>
<dbReference type="PROSITE" id="PS00622">
    <property type="entry name" value="HTH_LUXR_1"/>
    <property type="match status" value="1"/>
</dbReference>
<evidence type="ECO:0000256" key="2">
    <source>
        <dbReference type="ARBA" id="ARBA00023015"/>
    </source>
</evidence>
<keyword evidence="2" id="KW-0805">Transcription regulation</keyword>
<dbReference type="InterPro" id="IPR000792">
    <property type="entry name" value="Tscrpt_reg_LuxR_C"/>
</dbReference>
<gene>
    <name evidence="8" type="ORF">GCM10022252_33120</name>
</gene>
<dbReference type="CDD" id="cd06170">
    <property type="entry name" value="LuxR_C_like"/>
    <property type="match status" value="1"/>
</dbReference>
<dbReference type="PRINTS" id="PR00038">
    <property type="entry name" value="HTHLUXR"/>
</dbReference>
<evidence type="ECO:0000256" key="4">
    <source>
        <dbReference type="ARBA" id="ARBA00023163"/>
    </source>
</evidence>
<keyword evidence="9" id="KW-1185">Reference proteome</keyword>
<evidence type="ECO:0000313" key="9">
    <source>
        <dbReference type="Proteomes" id="UP001501251"/>
    </source>
</evidence>
<evidence type="ECO:0000313" key="8">
    <source>
        <dbReference type="EMBL" id="GAA4192162.1"/>
    </source>
</evidence>
<accession>A0ABP8AWC2</accession>
<sequence>MSTRVALVDDQTLVRAGFRALLERDPGIVVVGEASDGAEAVELARRERPGIVLMDIRMPVLDGIEATRAIVGDASLRDVRVVVLTTFEADEYVFDALRAGASGFLLKDTDPGELRRAVHVVAGGESLLSPGVTRRLIEGFVTARRPHRLDDTPLNVLTEREKEIVGLVGGGLSNEEISRRVFISPATVKTHVGRALFKLGARDRAQLVVIAYETGLVVPGVR</sequence>
<dbReference type="InterPro" id="IPR058245">
    <property type="entry name" value="NreC/VraR/RcsB-like_REC"/>
</dbReference>
<feature type="domain" description="HTH luxR-type" evidence="6">
    <location>
        <begin position="150"/>
        <end position="215"/>
    </location>
</feature>
<dbReference type="Pfam" id="PF00072">
    <property type="entry name" value="Response_reg"/>
    <property type="match status" value="1"/>
</dbReference>
<dbReference type="EMBL" id="BAABAQ010000005">
    <property type="protein sequence ID" value="GAA4192162.1"/>
    <property type="molecule type" value="Genomic_DNA"/>
</dbReference>
<protein>
    <submittedName>
        <fullName evidence="8">Response regulator transcription factor</fullName>
    </submittedName>
</protein>
<dbReference type="PANTHER" id="PTHR43214:SF24">
    <property type="entry name" value="TRANSCRIPTIONAL REGULATORY PROTEIN NARL-RELATED"/>
    <property type="match status" value="1"/>
</dbReference>
<evidence type="ECO:0000259" key="7">
    <source>
        <dbReference type="PROSITE" id="PS50110"/>
    </source>
</evidence>
<dbReference type="PANTHER" id="PTHR43214">
    <property type="entry name" value="TWO-COMPONENT RESPONSE REGULATOR"/>
    <property type="match status" value="1"/>
</dbReference>
<evidence type="ECO:0000256" key="1">
    <source>
        <dbReference type="ARBA" id="ARBA00022553"/>
    </source>
</evidence>
<keyword evidence="4" id="KW-0804">Transcription</keyword>
<dbReference type="InterPro" id="IPR011006">
    <property type="entry name" value="CheY-like_superfamily"/>
</dbReference>
<evidence type="ECO:0000259" key="6">
    <source>
        <dbReference type="PROSITE" id="PS50043"/>
    </source>
</evidence>
<feature type="modified residue" description="4-aspartylphosphate" evidence="5">
    <location>
        <position position="55"/>
    </location>
</feature>
<dbReference type="InterPro" id="IPR001789">
    <property type="entry name" value="Sig_transdc_resp-reg_receiver"/>
</dbReference>
<reference evidence="9" key="1">
    <citation type="journal article" date="2019" name="Int. J. Syst. Evol. Microbiol.">
        <title>The Global Catalogue of Microorganisms (GCM) 10K type strain sequencing project: providing services to taxonomists for standard genome sequencing and annotation.</title>
        <authorList>
            <consortium name="The Broad Institute Genomics Platform"/>
            <consortium name="The Broad Institute Genome Sequencing Center for Infectious Disease"/>
            <person name="Wu L."/>
            <person name="Ma J."/>
        </authorList>
    </citation>
    <scope>NUCLEOTIDE SEQUENCE [LARGE SCALE GENOMIC DNA]</scope>
    <source>
        <strain evidence="9">JCM 17388</strain>
    </source>
</reference>
<dbReference type="PROSITE" id="PS50043">
    <property type="entry name" value="HTH_LUXR_2"/>
    <property type="match status" value="1"/>
</dbReference>
<dbReference type="CDD" id="cd17535">
    <property type="entry name" value="REC_NarL-like"/>
    <property type="match status" value="1"/>
</dbReference>
<keyword evidence="3" id="KW-0238">DNA-binding</keyword>
<dbReference type="SUPFAM" id="SSF46894">
    <property type="entry name" value="C-terminal effector domain of the bipartite response regulators"/>
    <property type="match status" value="1"/>
</dbReference>
<dbReference type="Pfam" id="PF00196">
    <property type="entry name" value="GerE"/>
    <property type="match status" value="1"/>
</dbReference>
<dbReference type="SMART" id="SM00448">
    <property type="entry name" value="REC"/>
    <property type="match status" value="1"/>
</dbReference>
<dbReference type="SUPFAM" id="SSF52172">
    <property type="entry name" value="CheY-like"/>
    <property type="match status" value="1"/>
</dbReference>
<proteinExistence type="predicted"/>
<organism evidence="8 9">
    <name type="scientific">Streptosporangium oxazolinicum</name>
    <dbReference type="NCBI Taxonomy" id="909287"/>
    <lineage>
        <taxon>Bacteria</taxon>
        <taxon>Bacillati</taxon>
        <taxon>Actinomycetota</taxon>
        <taxon>Actinomycetes</taxon>
        <taxon>Streptosporangiales</taxon>
        <taxon>Streptosporangiaceae</taxon>
        <taxon>Streptosporangium</taxon>
    </lineage>
</organism>
<dbReference type="InterPro" id="IPR039420">
    <property type="entry name" value="WalR-like"/>
</dbReference>
<evidence type="ECO:0000256" key="3">
    <source>
        <dbReference type="ARBA" id="ARBA00023125"/>
    </source>
</evidence>
<dbReference type="Proteomes" id="UP001501251">
    <property type="component" value="Unassembled WGS sequence"/>
</dbReference>
<name>A0ABP8AWC2_9ACTN</name>
<comment type="caution">
    <text evidence="8">The sequence shown here is derived from an EMBL/GenBank/DDBJ whole genome shotgun (WGS) entry which is preliminary data.</text>
</comment>
<dbReference type="SMART" id="SM00421">
    <property type="entry name" value="HTH_LUXR"/>
    <property type="match status" value="1"/>
</dbReference>
<dbReference type="Gene3D" id="3.40.50.2300">
    <property type="match status" value="1"/>
</dbReference>
<dbReference type="PROSITE" id="PS50110">
    <property type="entry name" value="RESPONSE_REGULATORY"/>
    <property type="match status" value="1"/>
</dbReference>
<keyword evidence="1 5" id="KW-0597">Phosphoprotein</keyword>
<dbReference type="InterPro" id="IPR016032">
    <property type="entry name" value="Sig_transdc_resp-reg_C-effctor"/>
</dbReference>
<evidence type="ECO:0000256" key="5">
    <source>
        <dbReference type="PROSITE-ProRule" id="PRU00169"/>
    </source>
</evidence>